<keyword evidence="3" id="KW-0804">Transcription</keyword>
<evidence type="ECO:0000256" key="1">
    <source>
        <dbReference type="ARBA" id="ARBA00023015"/>
    </source>
</evidence>
<dbReference type="Pfam" id="PF12833">
    <property type="entry name" value="HTH_18"/>
    <property type="match status" value="1"/>
</dbReference>
<accession>A0A6C2TVE8</accession>
<dbReference type="Gene3D" id="1.10.10.60">
    <property type="entry name" value="Homeodomain-like"/>
    <property type="match status" value="2"/>
</dbReference>
<dbReference type="InterPro" id="IPR018060">
    <property type="entry name" value="HTH_AraC"/>
</dbReference>
<dbReference type="GO" id="GO:0043565">
    <property type="term" value="F:sequence-specific DNA binding"/>
    <property type="evidence" value="ECO:0007669"/>
    <property type="project" value="InterPro"/>
</dbReference>
<dbReference type="PROSITE" id="PS01124">
    <property type="entry name" value="HTH_ARAC_FAMILY_2"/>
    <property type="match status" value="1"/>
</dbReference>
<dbReference type="InterPro" id="IPR020449">
    <property type="entry name" value="Tscrpt_reg_AraC-type_HTH"/>
</dbReference>
<dbReference type="RefSeq" id="WP_136077235.1">
    <property type="nucleotide sequence ID" value="NZ_CAAHFG010000001.1"/>
</dbReference>
<evidence type="ECO:0000256" key="3">
    <source>
        <dbReference type="ARBA" id="ARBA00023163"/>
    </source>
</evidence>
<dbReference type="AlphaFoldDB" id="A0A6C2TVE8"/>
<gene>
    <name evidence="5" type="primary">rhaS_1</name>
    <name evidence="5" type="ORF">PDESU_00026</name>
</gene>
<evidence type="ECO:0000313" key="5">
    <source>
        <dbReference type="EMBL" id="VGO11482.1"/>
    </source>
</evidence>
<reference evidence="5 6" key="1">
    <citation type="submission" date="2019-04" db="EMBL/GenBank/DDBJ databases">
        <authorList>
            <person name="Van Vliet M D."/>
        </authorList>
    </citation>
    <scope>NUCLEOTIDE SEQUENCE [LARGE SCALE GENOMIC DNA]</scope>
    <source>
        <strain evidence="5 6">F1</strain>
    </source>
</reference>
<dbReference type="InterPro" id="IPR009057">
    <property type="entry name" value="Homeodomain-like_sf"/>
</dbReference>
<proteinExistence type="predicted"/>
<dbReference type="EMBL" id="CAAHFG010000001">
    <property type="protein sequence ID" value="VGO11482.1"/>
    <property type="molecule type" value="Genomic_DNA"/>
</dbReference>
<keyword evidence="6" id="KW-1185">Reference proteome</keyword>
<evidence type="ECO:0000256" key="2">
    <source>
        <dbReference type="ARBA" id="ARBA00023125"/>
    </source>
</evidence>
<dbReference type="PANTHER" id="PTHR43280:SF2">
    <property type="entry name" value="HTH-TYPE TRANSCRIPTIONAL REGULATOR EXSA"/>
    <property type="match status" value="1"/>
</dbReference>
<organism evidence="5 6">
    <name type="scientific">Pontiella desulfatans</name>
    <dbReference type="NCBI Taxonomy" id="2750659"/>
    <lineage>
        <taxon>Bacteria</taxon>
        <taxon>Pseudomonadati</taxon>
        <taxon>Kiritimatiellota</taxon>
        <taxon>Kiritimatiellia</taxon>
        <taxon>Kiritimatiellales</taxon>
        <taxon>Pontiellaceae</taxon>
        <taxon>Pontiella</taxon>
    </lineage>
</organism>
<dbReference type="InterPro" id="IPR018062">
    <property type="entry name" value="HTH_AraC-typ_CS"/>
</dbReference>
<protein>
    <submittedName>
        <fullName evidence="5">HTH-type transcriptional activator RhaS</fullName>
    </submittedName>
</protein>
<dbReference type="PROSITE" id="PS00041">
    <property type="entry name" value="HTH_ARAC_FAMILY_1"/>
    <property type="match status" value="1"/>
</dbReference>
<dbReference type="PRINTS" id="PR00032">
    <property type="entry name" value="HTHARAC"/>
</dbReference>
<dbReference type="GO" id="GO:0003700">
    <property type="term" value="F:DNA-binding transcription factor activity"/>
    <property type="evidence" value="ECO:0007669"/>
    <property type="project" value="InterPro"/>
</dbReference>
<sequence>MLDAGAEALDVVDRLGAPNIGIGRLHWIIIDVGVRQPHQEWVWPDWLVILPEDLAELTACLRENEQPVWNASDEIQDCFRQIGKTIREHKSASRLAVYANELLLHLLDLFREQKVSRTKSLTDAQRSVKLFLSSLEASYADEWTLDSMAESCGLGVTRFVHYCKQITNQTPQLFLNQLRLEAAAERLKTDQSITAIAFDCGFSSSQYFATAFKKQFGCTPRQFRQHRAQP</sequence>
<feature type="domain" description="HTH araC/xylS-type" evidence="4">
    <location>
        <begin position="129"/>
        <end position="226"/>
    </location>
</feature>
<keyword evidence="1" id="KW-0805">Transcription regulation</keyword>
<evidence type="ECO:0000259" key="4">
    <source>
        <dbReference type="PROSITE" id="PS01124"/>
    </source>
</evidence>
<dbReference type="Proteomes" id="UP000366872">
    <property type="component" value="Unassembled WGS sequence"/>
</dbReference>
<dbReference type="SUPFAM" id="SSF46689">
    <property type="entry name" value="Homeodomain-like"/>
    <property type="match status" value="1"/>
</dbReference>
<name>A0A6C2TVE8_PONDE</name>
<dbReference type="SMART" id="SM00342">
    <property type="entry name" value="HTH_ARAC"/>
    <property type="match status" value="1"/>
</dbReference>
<dbReference type="PANTHER" id="PTHR43280">
    <property type="entry name" value="ARAC-FAMILY TRANSCRIPTIONAL REGULATOR"/>
    <property type="match status" value="1"/>
</dbReference>
<evidence type="ECO:0000313" key="6">
    <source>
        <dbReference type="Proteomes" id="UP000366872"/>
    </source>
</evidence>
<keyword evidence="2" id="KW-0238">DNA-binding</keyword>